<dbReference type="EMBL" id="CP058998">
    <property type="protein sequence ID" value="QLJ52929.1"/>
    <property type="molecule type" value="Genomic_DNA"/>
</dbReference>
<dbReference type="Proteomes" id="UP000510821">
    <property type="component" value="Chromosome"/>
</dbReference>
<comment type="function">
    <text evidence="4">Contacts the emerging nascent chain on the ribosome.</text>
</comment>
<evidence type="ECO:0000256" key="3">
    <source>
        <dbReference type="ARBA" id="ARBA00022927"/>
    </source>
</evidence>
<dbReference type="PROSITE" id="PS51151">
    <property type="entry name" value="NAC_AB"/>
    <property type="match status" value="1"/>
</dbReference>
<sequence>MLPNINPKQMQRIMEQMGIKYQEIKANRVIIEKEDGQIIITEPQVMEVSDKQGQRSFQISGKVEEKQSIKEEDVKLVMEKTGASREKAELALKECNGDIAQSIMKLQGV</sequence>
<evidence type="ECO:0000313" key="7">
    <source>
        <dbReference type="EMBL" id="QLJ52929.1"/>
    </source>
</evidence>
<accession>A0A7D5XJU8</accession>
<gene>
    <name evidence="4" type="primary">nac</name>
    <name evidence="7" type="ORF">Sv326_0754</name>
</gene>
<dbReference type="InterPro" id="IPR009060">
    <property type="entry name" value="UBA-like_sf"/>
</dbReference>
<evidence type="ECO:0000313" key="8">
    <source>
        <dbReference type="Proteomes" id="UP000510821"/>
    </source>
</evidence>
<evidence type="ECO:0000256" key="1">
    <source>
        <dbReference type="ARBA" id="ARBA00022448"/>
    </source>
</evidence>
<protein>
    <recommendedName>
        <fullName evidence="4 5">Nascent polypeptide-associated complex protein</fullName>
    </recommendedName>
</protein>
<dbReference type="InterPro" id="IPR005231">
    <property type="entry name" value="NAC_arc"/>
</dbReference>
<evidence type="ECO:0000259" key="6">
    <source>
        <dbReference type="PROSITE" id="PS51151"/>
    </source>
</evidence>
<name>A0A7D5XJU8_FERL1</name>
<feature type="domain" description="NAC-A/B" evidence="6">
    <location>
        <begin position="4"/>
        <end position="72"/>
    </location>
</feature>
<dbReference type="NCBIfam" id="TIGR00264">
    <property type="entry name" value="archaeal-type nascent polypeptide-associated complex protein"/>
    <property type="match status" value="1"/>
</dbReference>
<evidence type="ECO:0000256" key="5">
    <source>
        <dbReference type="NCBIfam" id="TIGR00264"/>
    </source>
</evidence>
<dbReference type="InterPro" id="IPR044034">
    <property type="entry name" value="NAC-like_UBA"/>
</dbReference>
<dbReference type="GO" id="GO:0015031">
    <property type="term" value="P:protein transport"/>
    <property type="evidence" value="ECO:0007669"/>
    <property type="project" value="UniProtKB-UniRule"/>
</dbReference>
<keyword evidence="3 4" id="KW-0653">Protein transport</keyword>
<proteinExistence type="inferred from homology"/>
<organism evidence="7 8">
    <name type="scientific">Fermentimicrarchaeum limneticum</name>
    <dbReference type="NCBI Taxonomy" id="2795018"/>
    <lineage>
        <taxon>Archaea</taxon>
        <taxon>Candidatus Micrarchaeota</taxon>
        <taxon>Candidatus Fermentimicrarchaeales</taxon>
        <taxon>Candidatus Fermentimicrarchaeaceae</taxon>
        <taxon>Candidatus Fermentimicrarchaeum</taxon>
    </lineage>
</organism>
<evidence type="ECO:0000256" key="2">
    <source>
        <dbReference type="ARBA" id="ARBA00022884"/>
    </source>
</evidence>
<evidence type="ECO:0000256" key="4">
    <source>
        <dbReference type="HAMAP-Rule" id="MF_00814"/>
    </source>
</evidence>
<dbReference type="AlphaFoldDB" id="A0A7D5XJU8"/>
<dbReference type="SUPFAM" id="SSF46934">
    <property type="entry name" value="UBA-like"/>
    <property type="match status" value="1"/>
</dbReference>
<dbReference type="GO" id="GO:0003723">
    <property type="term" value="F:RNA binding"/>
    <property type="evidence" value="ECO:0007669"/>
    <property type="project" value="UniProtKB-UniRule"/>
</dbReference>
<comment type="similarity">
    <text evidence="4">Belongs to the NAC-alpha family.</text>
</comment>
<dbReference type="CDD" id="cd14359">
    <property type="entry name" value="UBA_AeNAC"/>
    <property type="match status" value="1"/>
</dbReference>
<dbReference type="Gene3D" id="2.20.70.30">
    <property type="entry name" value="Nascent polypeptide-associated complex domain"/>
    <property type="match status" value="1"/>
</dbReference>
<dbReference type="Gene3D" id="1.10.8.10">
    <property type="entry name" value="DNA helicase RuvA subunit, C-terminal domain"/>
    <property type="match status" value="1"/>
</dbReference>
<dbReference type="HAMAP" id="MF_00814">
    <property type="entry name" value="NAC_arch"/>
    <property type="match status" value="1"/>
</dbReference>
<reference evidence="8" key="1">
    <citation type="submission" date="2020-07" db="EMBL/GenBank/DDBJ databases">
        <title>Metabolic diversity and evolutionary history of the archaeal phylum ###Micrarchaeota### uncovered from a freshwater lake metagenome.</title>
        <authorList>
            <person name="Kadnikov V.V."/>
            <person name="Savvichev A.S."/>
            <person name="Mardanov A.V."/>
            <person name="Beletsky A.V."/>
            <person name="Chupakov A.V."/>
            <person name="Kokryatskaya N.M."/>
            <person name="Pimenov N.V."/>
            <person name="Ravin N.V."/>
        </authorList>
    </citation>
    <scope>NUCLEOTIDE SEQUENCE [LARGE SCALE GENOMIC DNA]</scope>
</reference>
<dbReference type="KEGG" id="flt:Sv326_0754"/>
<keyword evidence="1 4" id="KW-0813">Transport</keyword>
<dbReference type="InterPro" id="IPR002715">
    <property type="entry name" value="Nas_poly-pep-assoc_cplx_dom"/>
</dbReference>
<comment type="subunit">
    <text evidence="4">Homodimer. Interacts with the ribosome. Binds ribosomal RNA.</text>
</comment>
<keyword evidence="2 4" id="KW-0694">RNA-binding</keyword>
<dbReference type="SMART" id="SM01407">
    <property type="entry name" value="NAC"/>
    <property type="match status" value="1"/>
</dbReference>
<dbReference type="Pfam" id="PF19026">
    <property type="entry name" value="UBA_HYPK"/>
    <property type="match status" value="1"/>
</dbReference>
<dbReference type="Pfam" id="PF01849">
    <property type="entry name" value="NAC"/>
    <property type="match status" value="1"/>
</dbReference>
<dbReference type="InterPro" id="IPR038187">
    <property type="entry name" value="NAC_A/B_dom_sf"/>
</dbReference>